<organism evidence="15 16">
    <name type="scientific">Pseudoglutamicibacter cumminsii</name>
    <dbReference type="NCBI Taxonomy" id="156979"/>
    <lineage>
        <taxon>Bacteria</taxon>
        <taxon>Bacillati</taxon>
        <taxon>Actinomycetota</taxon>
        <taxon>Actinomycetes</taxon>
        <taxon>Micrococcales</taxon>
        <taxon>Micrococcaceae</taxon>
        <taxon>Pseudoglutamicibacter</taxon>
    </lineage>
</organism>
<evidence type="ECO:0000313" key="15">
    <source>
        <dbReference type="EMBL" id="PWI27102.1"/>
    </source>
</evidence>
<sequence>MTDVSTPNNKPATHATGLSNPDAAPASTVRARVNEWFLSNGRDLPWRRPEATAWGVLVSEIMLQQTPVVRVQPVWEEWMERWPTPHDLAAEPAGEVLRAWGRLGYPRRALRLHACAHAIATEHDGVVPNDLPTLLSLPGVGEYTAAAVACFAYRIPATVVDTNIRRVIGRIFHAKALPGPTMTRAQYRAAQALMPAHPNEAGEAADAHYSPAEVAEANTWNAASMELGALVCTARDARCGECPVESVCAWVAAGKPAADYVPRGQAWHGTDRQVRGRVMAVLRESDGPVPHEVMATRDGAERAASAATESRLRSALAELALLTADDAQRASCVRGLVEDGLAVLTSGGEVSLPG</sequence>
<evidence type="ECO:0000256" key="7">
    <source>
        <dbReference type="ARBA" id="ARBA00022763"/>
    </source>
</evidence>
<accession>A0ABX5L8A4</accession>
<dbReference type="InterPro" id="IPR011257">
    <property type="entry name" value="DNA_glycosylase"/>
</dbReference>
<dbReference type="EC" id="3.2.2.31" evidence="4"/>
<dbReference type="Pfam" id="PF00730">
    <property type="entry name" value="HhH-GPD"/>
    <property type="match status" value="1"/>
</dbReference>
<evidence type="ECO:0000256" key="9">
    <source>
        <dbReference type="ARBA" id="ARBA00023004"/>
    </source>
</evidence>
<proteinExistence type="inferred from homology"/>
<dbReference type="SUPFAM" id="SSF48150">
    <property type="entry name" value="DNA-glycosylase"/>
    <property type="match status" value="1"/>
</dbReference>
<evidence type="ECO:0000256" key="13">
    <source>
        <dbReference type="SAM" id="MobiDB-lite"/>
    </source>
</evidence>
<evidence type="ECO:0000256" key="4">
    <source>
        <dbReference type="ARBA" id="ARBA00012045"/>
    </source>
</evidence>
<dbReference type="Pfam" id="PF00633">
    <property type="entry name" value="HHH"/>
    <property type="match status" value="1"/>
</dbReference>
<dbReference type="SMART" id="SM00478">
    <property type="entry name" value="ENDO3c"/>
    <property type="match status" value="1"/>
</dbReference>
<evidence type="ECO:0000256" key="2">
    <source>
        <dbReference type="ARBA" id="ARBA00001966"/>
    </source>
</evidence>
<keyword evidence="11" id="KW-0234">DNA repair</keyword>
<evidence type="ECO:0000256" key="3">
    <source>
        <dbReference type="ARBA" id="ARBA00008343"/>
    </source>
</evidence>
<dbReference type="RefSeq" id="WP_109304326.1">
    <property type="nucleotide sequence ID" value="NZ_QFWG01000016.1"/>
</dbReference>
<dbReference type="InterPro" id="IPR000445">
    <property type="entry name" value="HhH_motif"/>
</dbReference>
<keyword evidence="6" id="KW-0479">Metal-binding</keyword>
<keyword evidence="16" id="KW-1185">Reference proteome</keyword>
<dbReference type="Proteomes" id="UP000245514">
    <property type="component" value="Unassembled WGS sequence"/>
</dbReference>
<keyword evidence="12" id="KW-0326">Glycosidase</keyword>
<dbReference type="CDD" id="cd00056">
    <property type="entry name" value="ENDO3c"/>
    <property type="match status" value="1"/>
</dbReference>
<dbReference type="SMART" id="SM00525">
    <property type="entry name" value="FES"/>
    <property type="match status" value="1"/>
</dbReference>
<feature type="region of interest" description="Disordered" evidence="13">
    <location>
        <begin position="1"/>
        <end position="25"/>
    </location>
</feature>
<evidence type="ECO:0000313" key="16">
    <source>
        <dbReference type="Proteomes" id="UP000245514"/>
    </source>
</evidence>
<keyword evidence="7" id="KW-0227">DNA damage</keyword>
<comment type="caution">
    <text evidence="15">The sequence shown here is derived from an EMBL/GenBank/DDBJ whole genome shotgun (WGS) entry which is preliminary data.</text>
</comment>
<name>A0ABX5L8A4_9MICC</name>
<keyword evidence="10" id="KW-0411">Iron-sulfur</keyword>
<evidence type="ECO:0000259" key="14">
    <source>
        <dbReference type="SMART" id="SM00478"/>
    </source>
</evidence>
<comment type="catalytic activity">
    <reaction evidence="1">
        <text>Hydrolyzes free adenine bases from 7,8-dihydro-8-oxoguanine:adenine mismatched double-stranded DNA, leaving an apurinic site.</text>
        <dbReference type="EC" id="3.2.2.31"/>
    </reaction>
</comment>
<dbReference type="Gene3D" id="1.10.340.30">
    <property type="entry name" value="Hypothetical protein, domain 2"/>
    <property type="match status" value="1"/>
</dbReference>
<feature type="compositionally biased region" description="Polar residues" evidence="13">
    <location>
        <begin position="1"/>
        <end position="19"/>
    </location>
</feature>
<dbReference type="Gene3D" id="1.10.1670.10">
    <property type="entry name" value="Helix-hairpin-Helix base-excision DNA repair enzymes (C-terminal)"/>
    <property type="match status" value="1"/>
</dbReference>
<reference evidence="15 16" key="1">
    <citation type="submission" date="2018-05" db="EMBL/GenBank/DDBJ databases">
        <title>Draft Genome Sequence of Arthrobacter cumminsii IME1328, Isolated from a Patient Who Suffered from Foot Ulcers in China.</title>
        <authorList>
            <person name="Li M."/>
            <person name="Jiang Z."/>
            <person name="Sun Q."/>
            <person name="Tong Y."/>
        </authorList>
    </citation>
    <scope>NUCLEOTIDE SEQUENCE [LARGE SCALE GENOMIC DNA]</scope>
    <source>
        <strain evidence="15 16">IME1328</strain>
    </source>
</reference>
<evidence type="ECO:0000256" key="6">
    <source>
        <dbReference type="ARBA" id="ARBA00022723"/>
    </source>
</evidence>
<dbReference type="PANTHER" id="PTHR42944">
    <property type="entry name" value="ADENINE DNA GLYCOSYLASE"/>
    <property type="match status" value="1"/>
</dbReference>
<keyword evidence="9" id="KW-0408">Iron</keyword>
<evidence type="ECO:0000256" key="8">
    <source>
        <dbReference type="ARBA" id="ARBA00022801"/>
    </source>
</evidence>
<gene>
    <name evidence="15" type="ORF">CAY35_09190</name>
</gene>
<dbReference type="EMBL" id="QFWG01000016">
    <property type="protein sequence ID" value="PWI27102.1"/>
    <property type="molecule type" value="Genomic_DNA"/>
</dbReference>
<comment type="cofactor">
    <cofactor evidence="2">
        <name>[4Fe-4S] cluster</name>
        <dbReference type="ChEBI" id="CHEBI:49883"/>
    </cofactor>
</comment>
<keyword evidence="8" id="KW-0378">Hydrolase</keyword>
<dbReference type="InterPro" id="IPR003265">
    <property type="entry name" value="HhH-GPD_domain"/>
</dbReference>
<dbReference type="InterPro" id="IPR044298">
    <property type="entry name" value="MIG/MutY"/>
</dbReference>
<feature type="domain" description="HhH-GPD" evidence="14">
    <location>
        <begin position="62"/>
        <end position="204"/>
    </location>
</feature>
<comment type="similarity">
    <text evidence="3">Belongs to the Nth/MutY family.</text>
</comment>
<evidence type="ECO:0000256" key="10">
    <source>
        <dbReference type="ARBA" id="ARBA00023014"/>
    </source>
</evidence>
<evidence type="ECO:0000256" key="11">
    <source>
        <dbReference type="ARBA" id="ARBA00023204"/>
    </source>
</evidence>
<dbReference type="PANTHER" id="PTHR42944:SF1">
    <property type="entry name" value="ADENINE DNA GLYCOSYLASE"/>
    <property type="match status" value="1"/>
</dbReference>
<dbReference type="InterPro" id="IPR003651">
    <property type="entry name" value="Endonuclease3_FeS-loop_motif"/>
</dbReference>
<protein>
    <recommendedName>
        <fullName evidence="5">Adenine DNA glycosylase</fullName>
        <ecNumber evidence="4">3.2.2.31</ecNumber>
    </recommendedName>
</protein>
<evidence type="ECO:0000256" key="5">
    <source>
        <dbReference type="ARBA" id="ARBA00022023"/>
    </source>
</evidence>
<dbReference type="InterPro" id="IPR023170">
    <property type="entry name" value="HhH_base_excis_C"/>
</dbReference>
<evidence type="ECO:0000256" key="12">
    <source>
        <dbReference type="ARBA" id="ARBA00023295"/>
    </source>
</evidence>
<evidence type="ECO:0000256" key="1">
    <source>
        <dbReference type="ARBA" id="ARBA00000843"/>
    </source>
</evidence>